<feature type="transmembrane region" description="Helical" evidence="8">
    <location>
        <begin position="71"/>
        <end position="89"/>
    </location>
</feature>
<dbReference type="GO" id="GO:0009734">
    <property type="term" value="P:auxin-activated signaling pathway"/>
    <property type="evidence" value="ECO:0007669"/>
    <property type="project" value="UniProtKB-UniRule"/>
</dbReference>
<evidence type="ECO:0000256" key="3">
    <source>
        <dbReference type="ARBA" id="ARBA00022448"/>
    </source>
</evidence>
<dbReference type="InterPro" id="IPR004776">
    <property type="entry name" value="Mem_transp_PIN-like"/>
</dbReference>
<reference evidence="10 11" key="1">
    <citation type="journal article" date="2023" name="G3 (Bethesda)">
        <title>A chromosome-length genome assembly and annotation of blackberry (Rubus argutus, cv. 'Hillquist').</title>
        <authorList>
            <person name="Bruna T."/>
            <person name="Aryal R."/>
            <person name="Dudchenko O."/>
            <person name="Sargent D.J."/>
            <person name="Mead D."/>
            <person name="Buti M."/>
            <person name="Cavallini A."/>
            <person name="Hytonen T."/>
            <person name="Andres J."/>
            <person name="Pham M."/>
            <person name="Weisz D."/>
            <person name="Mascagni F."/>
            <person name="Usai G."/>
            <person name="Natali L."/>
            <person name="Bassil N."/>
            <person name="Fernandez G.E."/>
            <person name="Lomsadze A."/>
            <person name="Armour M."/>
            <person name="Olukolu B."/>
            <person name="Poorten T."/>
            <person name="Britton C."/>
            <person name="Davik J."/>
            <person name="Ashrafi H."/>
            <person name="Aiden E.L."/>
            <person name="Borodovsky M."/>
            <person name="Worthington M."/>
        </authorList>
    </citation>
    <scope>NUCLEOTIDE SEQUENCE [LARGE SCALE GENOMIC DNA]</scope>
    <source>
        <strain evidence="10">PI 553951</strain>
    </source>
</reference>
<feature type="transmembrane region" description="Helical" evidence="8">
    <location>
        <begin position="602"/>
        <end position="622"/>
    </location>
</feature>
<name>A0AAW1XEA5_RUBAR</name>
<feature type="transmembrane region" description="Helical" evidence="8">
    <location>
        <begin position="135"/>
        <end position="155"/>
    </location>
</feature>
<feature type="region of interest" description="Disordered" evidence="9">
    <location>
        <begin position="316"/>
        <end position="362"/>
    </location>
</feature>
<evidence type="ECO:0000256" key="1">
    <source>
        <dbReference type="ARBA" id="ARBA00004141"/>
    </source>
</evidence>
<evidence type="ECO:0000313" key="10">
    <source>
        <dbReference type="EMBL" id="KAK9935266.1"/>
    </source>
</evidence>
<gene>
    <name evidence="10" type="ORF">M0R45_022376</name>
</gene>
<dbReference type="InterPro" id="IPR051107">
    <property type="entry name" value="Auxin_Efflux_Carrier"/>
</dbReference>
<dbReference type="GO" id="GO:0005783">
    <property type="term" value="C:endoplasmic reticulum"/>
    <property type="evidence" value="ECO:0007669"/>
    <property type="project" value="TreeGrafter"/>
</dbReference>
<proteinExistence type="inferred from homology"/>
<keyword evidence="3 8" id="KW-0813">Transport</keyword>
<dbReference type="InterPro" id="IPR014024">
    <property type="entry name" value="Auxin_eff_plant"/>
</dbReference>
<comment type="similarity">
    <text evidence="2 8">Belongs to the auxin efflux carrier (TC 2.A.69.1) family.</text>
</comment>
<evidence type="ECO:0000256" key="6">
    <source>
        <dbReference type="ARBA" id="ARBA00023136"/>
    </source>
</evidence>
<feature type="transmembrane region" description="Helical" evidence="8">
    <location>
        <begin position="543"/>
        <end position="562"/>
    </location>
</feature>
<feature type="transmembrane region" description="Helical" evidence="8">
    <location>
        <begin position="101"/>
        <end position="123"/>
    </location>
</feature>
<dbReference type="GO" id="GO:0005886">
    <property type="term" value="C:plasma membrane"/>
    <property type="evidence" value="ECO:0007669"/>
    <property type="project" value="TreeGrafter"/>
</dbReference>
<dbReference type="GO" id="GO:0010329">
    <property type="term" value="F:auxin efflux transmembrane transporter activity"/>
    <property type="evidence" value="ECO:0007669"/>
    <property type="project" value="TreeGrafter"/>
</dbReference>
<feature type="region of interest" description="Disordered" evidence="9">
    <location>
        <begin position="211"/>
        <end position="230"/>
    </location>
</feature>
<comment type="caution">
    <text evidence="10">The sequence shown here is derived from an EMBL/GenBank/DDBJ whole genome shotgun (WGS) entry which is preliminary data.</text>
</comment>
<feature type="region of interest" description="Disordered" evidence="9">
    <location>
        <begin position="280"/>
        <end position="299"/>
    </location>
</feature>
<dbReference type="Pfam" id="PF03547">
    <property type="entry name" value="Mem_trans"/>
    <property type="match status" value="1"/>
</dbReference>
<keyword evidence="5 8" id="KW-1133">Transmembrane helix</keyword>
<feature type="transmembrane region" description="Helical" evidence="8">
    <location>
        <begin position="40"/>
        <end position="59"/>
    </location>
</feature>
<evidence type="ECO:0000256" key="5">
    <source>
        <dbReference type="ARBA" id="ARBA00022989"/>
    </source>
</evidence>
<feature type="transmembrane region" description="Helical" evidence="8">
    <location>
        <begin position="514"/>
        <end position="531"/>
    </location>
</feature>
<evidence type="ECO:0000256" key="7">
    <source>
        <dbReference type="ARBA" id="ARBA00023294"/>
    </source>
</evidence>
<dbReference type="PANTHER" id="PTHR31752">
    <property type="entry name" value="AUXIN EFFLUX CARRIER COMPONENT 1B-RELATED"/>
    <property type="match status" value="1"/>
</dbReference>
<keyword evidence="4 8" id="KW-0812">Transmembrane</keyword>
<keyword evidence="11" id="KW-1185">Reference proteome</keyword>
<accession>A0AAW1XEA5</accession>
<dbReference type="EMBL" id="JBEDUW010000004">
    <property type="protein sequence ID" value="KAK9935266.1"/>
    <property type="molecule type" value="Genomic_DNA"/>
</dbReference>
<keyword evidence="7 8" id="KW-0927">Auxin signaling pathway</keyword>
<organism evidence="10 11">
    <name type="scientific">Rubus argutus</name>
    <name type="common">Southern blackberry</name>
    <dbReference type="NCBI Taxonomy" id="59490"/>
    <lineage>
        <taxon>Eukaryota</taxon>
        <taxon>Viridiplantae</taxon>
        <taxon>Streptophyta</taxon>
        <taxon>Embryophyta</taxon>
        <taxon>Tracheophyta</taxon>
        <taxon>Spermatophyta</taxon>
        <taxon>Magnoliopsida</taxon>
        <taxon>eudicotyledons</taxon>
        <taxon>Gunneridae</taxon>
        <taxon>Pentapetalae</taxon>
        <taxon>rosids</taxon>
        <taxon>fabids</taxon>
        <taxon>Rosales</taxon>
        <taxon>Rosaceae</taxon>
        <taxon>Rosoideae</taxon>
        <taxon>Rosoideae incertae sedis</taxon>
        <taxon>Rubus</taxon>
    </lineage>
</organism>
<evidence type="ECO:0000256" key="8">
    <source>
        <dbReference type="RuleBase" id="RU362108"/>
    </source>
</evidence>
<comment type="subcellular location">
    <subcellularLocation>
        <location evidence="1 8">Membrane</location>
        <topology evidence="1 8">Multi-pass membrane protein</topology>
    </subcellularLocation>
</comment>
<dbReference type="NCBIfam" id="TIGR00946">
    <property type="entry name" value="2a69"/>
    <property type="match status" value="1"/>
</dbReference>
<comment type="function">
    <text evidence="8">May act as a component of the auxin efflux carrier.</text>
</comment>
<dbReference type="Proteomes" id="UP001457282">
    <property type="component" value="Unassembled WGS sequence"/>
</dbReference>
<feature type="transmembrane region" description="Helical" evidence="8">
    <location>
        <begin position="6"/>
        <end position="28"/>
    </location>
</feature>
<dbReference type="PANTHER" id="PTHR31752:SF72">
    <property type="entry name" value="AUXIN EFFLUX CARRIER COMPONENT 3A"/>
    <property type="match status" value="1"/>
</dbReference>
<evidence type="ECO:0000256" key="2">
    <source>
        <dbReference type="ARBA" id="ARBA00009177"/>
    </source>
</evidence>
<sequence length="656" mass="70888">MISWHDLYNVLTAVVPLYVAMILAYGSIRWWKIFSPDQCSGINRFVAIFAVPLLSFHFISQNDPYTMNFRFIAADTLQKIIMLFALALWTNFSRNGSLEWMITIFSLSTLPNTLVMGIPLLIAMYGHKIPESGSLMVQVVVLQCIIWYTLLLFLFEYRGAKLLIMEQFPETAASIVSFKVDSDVVSLDGRDFLETDAEIGNDGKLHVKVRKSNASRRSLGPGSFSALTPRPSNLTGAEIYSLSSSRNPTPRGSNFNPSDFYSMMGVQGFNTRHSNFGPADLYSVQSSRGPTPRPSNFEENCAPTVTSPRFGFYPAQTVPSSYPAPNPEFSAPVTKTTAKNNQQQPQPQPPQQVNSNTSKTSHDAKELHMFVWSSSASPVSEGGGLHVFGGPDFAASEQSGRSDQGAKEIRMLVADHPQNGETKVAVADSDGDQGAQAYGGEAFSFGGKGEGEEGPTGLNKLGSSSTAELHPKAGGGIGPDHESGAGKQMPPASVMTRLILIMVWRKLIRNPNTYSSLIGLIWSLISFRWHVAMPRIIKGSISILSDAGLGMAMFSLGIFMALQPKIIACGNSVAGFAMAVRFLTGPAVMAAASIAVGLRGTLLHLAIVQAALPQGIVPFVFAKEYNVHPAILSTGVIFGMLIALPITLVYYIVLGL</sequence>
<dbReference type="AlphaFoldDB" id="A0AAW1XEA5"/>
<feature type="region of interest" description="Disordered" evidence="9">
    <location>
        <begin position="444"/>
        <end position="489"/>
    </location>
</feature>
<evidence type="ECO:0000256" key="4">
    <source>
        <dbReference type="ARBA" id="ARBA00022692"/>
    </source>
</evidence>
<keyword evidence="6 8" id="KW-0472">Membrane</keyword>
<feature type="transmembrane region" description="Helical" evidence="8">
    <location>
        <begin position="574"/>
        <end position="596"/>
    </location>
</feature>
<dbReference type="GO" id="GO:0009926">
    <property type="term" value="P:auxin polar transport"/>
    <property type="evidence" value="ECO:0007669"/>
    <property type="project" value="TreeGrafter"/>
</dbReference>
<evidence type="ECO:0000256" key="9">
    <source>
        <dbReference type="SAM" id="MobiDB-lite"/>
    </source>
</evidence>
<evidence type="ECO:0000313" key="11">
    <source>
        <dbReference type="Proteomes" id="UP001457282"/>
    </source>
</evidence>
<feature type="transmembrane region" description="Helical" evidence="8">
    <location>
        <begin position="629"/>
        <end position="653"/>
    </location>
</feature>
<protein>
    <recommendedName>
        <fullName evidence="8">Auxin efflux carrier component</fullName>
    </recommendedName>
</protein>